<gene>
    <name evidence="13" type="ORF">GTA51_14680</name>
</gene>
<evidence type="ECO:0000259" key="11">
    <source>
        <dbReference type="Pfam" id="PF00535"/>
    </source>
</evidence>
<dbReference type="GO" id="GO:0085029">
    <property type="term" value="P:extracellular matrix assembly"/>
    <property type="evidence" value="ECO:0007669"/>
    <property type="project" value="TreeGrafter"/>
</dbReference>
<feature type="transmembrane region" description="Helical" evidence="10">
    <location>
        <begin position="518"/>
        <end position="538"/>
    </location>
</feature>
<organism evidence="13 14">
    <name type="scientific">Solidesulfovibrio aerotolerans</name>
    <dbReference type="NCBI Taxonomy" id="295255"/>
    <lineage>
        <taxon>Bacteria</taxon>
        <taxon>Pseudomonadati</taxon>
        <taxon>Thermodesulfobacteriota</taxon>
        <taxon>Desulfovibrionia</taxon>
        <taxon>Desulfovibrionales</taxon>
        <taxon>Desulfovibrionaceae</taxon>
        <taxon>Solidesulfovibrio</taxon>
    </lineage>
</organism>
<evidence type="ECO:0000256" key="6">
    <source>
        <dbReference type="ARBA" id="ARBA00022679"/>
    </source>
</evidence>
<feature type="transmembrane region" description="Helical" evidence="10">
    <location>
        <begin position="130"/>
        <end position="149"/>
    </location>
</feature>
<dbReference type="Pfam" id="PF07238">
    <property type="entry name" value="PilZ"/>
    <property type="match status" value="1"/>
</dbReference>
<feature type="domain" description="PilZ" evidence="12">
    <location>
        <begin position="31"/>
        <end position="125"/>
    </location>
</feature>
<protein>
    <recommendedName>
        <fullName evidence="3">N-acetylglucosaminyltransferase</fullName>
    </recommendedName>
    <alternativeName>
        <fullName evidence="8">Nodulation protein C</fullName>
    </alternativeName>
</protein>
<evidence type="ECO:0000313" key="13">
    <source>
        <dbReference type="EMBL" id="MYL84371.1"/>
    </source>
</evidence>
<dbReference type="InterPro" id="IPR001173">
    <property type="entry name" value="Glyco_trans_2-like"/>
</dbReference>
<sequence>MQEVFPQTKPDRRFLPDIPSKHGSRRTSGIRYFSQGPADVYSANGKYRYCSGKTVDISEGGLLLVPDKPLQVGEKVVLRFFLNPGTMPEGYESFVKLPAQVVRVDAVSGQAAFAFEKNISEYFRRKRWRYYETASLLGILITLVGVWFIKKESIFYFWFDVPVFLYGLCAVFYLLSRFLFAAMYRPWPVIPGYTPSVSIVIPCFNEEEWIEKTIYGCLNQHYPEELLEVILVDDGSTDNSVAAAEAAKAKINDEVGDRLTIHVFPQNQGKRHALAAGARLAKNELVIFVDSDSFLQPDAILQVVQPFHDPHIGGAAGRCEVENKWTNILTRMQAVRYFIGFRIFKAAESIFDVVTCLSGPLACYRRDVLMRYLDPWVNQKFLGRPATFGDDRSLTNFVLGSHHAVYQHTAVASTIVPSAYGKFFNQQMRWKRSWLRESLRACKFMWFKEPFMAISFYLGLILPVMAPVVVLRAFVFMPAAYGIWPTMYLAGVLLMSMLMCTSYLLIKRSNLWLYGIPFCFFYLFVLLWQIVWAVLTFWKSDWGTRPSKHDKDHFMG</sequence>
<evidence type="ECO:0000256" key="3">
    <source>
        <dbReference type="ARBA" id="ARBA00016636"/>
    </source>
</evidence>
<evidence type="ECO:0000259" key="12">
    <source>
        <dbReference type="Pfam" id="PF07238"/>
    </source>
</evidence>
<dbReference type="SUPFAM" id="SSF53448">
    <property type="entry name" value="Nucleotide-diphospho-sugar transferases"/>
    <property type="match status" value="1"/>
</dbReference>
<evidence type="ECO:0000256" key="1">
    <source>
        <dbReference type="ARBA" id="ARBA00004236"/>
    </source>
</evidence>
<keyword evidence="10" id="KW-1133">Transmembrane helix</keyword>
<dbReference type="Pfam" id="PF00535">
    <property type="entry name" value="Glycos_transf_2"/>
    <property type="match status" value="1"/>
</dbReference>
<evidence type="ECO:0000256" key="2">
    <source>
        <dbReference type="ARBA" id="ARBA00006782"/>
    </source>
</evidence>
<evidence type="ECO:0000256" key="10">
    <source>
        <dbReference type="SAM" id="Phobius"/>
    </source>
</evidence>
<comment type="similarity">
    <text evidence="2">Belongs to the NodC/HAS family.</text>
</comment>
<dbReference type="PANTHER" id="PTHR22913">
    <property type="entry name" value="HYALURONAN SYNTHASE"/>
    <property type="match status" value="1"/>
</dbReference>
<accession>A0A7C9N393</accession>
<feature type="domain" description="Glycosyltransferase 2-like" evidence="11">
    <location>
        <begin position="198"/>
        <end position="372"/>
    </location>
</feature>
<dbReference type="AlphaFoldDB" id="A0A7C9N393"/>
<dbReference type="OrthoDB" id="276604at2"/>
<feature type="transmembrane region" description="Helical" evidence="10">
    <location>
        <begin position="454"/>
        <end position="475"/>
    </location>
</feature>
<name>A0A7C9N393_9BACT</name>
<dbReference type="GO" id="GO:0030213">
    <property type="term" value="P:hyaluronan biosynthetic process"/>
    <property type="evidence" value="ECO:0007669"/>
    <property type="project" value="TreeGrafter"/>
</dbReference>
<feature type="region of interest" description="Disordered" evidence="9">
    <location>
        <begin position="1"/>
        <end position="29"/>
    </location>
</feature>
<dbReference type="GO" id="GO:0035438">
    <property type="term" value="F:cyclic-di-GMP binding"/>
    <property type="evidence" value="ECO:0007669"/>
    <property type="project" value="InterPro"/>
</dbReference>
<dbReference type="PANTHER" id="PTHR22913:SF12">
    <property type="entry name" value="MANNURONAN SYNTHASE"/>
    <property type="match status" value="1"/>
</dbReference>
<dbReference type="RefSeq" id="WP_160962333.1">
    <property type="nucleotide sequence ID" value="NZ_WVUD01000030.1"/>
</dbReference>
<keyword evidence="14" id="KW-1185">Reference proteome</keyword>
<feature type="transmembrane region" description="Helical" evidence="10">
    <location>
        <begin position="155"/>
        <end position="175"/>
    </location>
</feature>
<keyword evidence="5" id="KW-0328">Glycosyltransferase</keyword>
<dbReference type="CDD" id="cd06423">
    <property type="entry name" value="CESA_like"/>
    <property type="match status" value="1"/>
</dbReference>
<comment type="caution">
    <text evidence="13">The sequence shown here is derived from an EMBL/GenBank/DDBJ whole genome shotgun (WGS) entry which is preliminary data.</text>
</comment>
<dbReference type="InterPro" id="IPR029044">
    <property type="entry name" value="Nucleotide-diphossugar_trans"/>
</dbReference>
<evidence type="ECO:0000256" key="9">
    <source>
        <dbReference type="SAM" id="MobiDB-lite"/>
    </source>
</evidence>
<reference evidence="13 14" key="1">
    <citation type="submission" date="2020-01" db="EMBL/GenBank/DDBJ databases">
        <title>Genome sequence of Desulfovibrio aerotolerans DSM 16695(T).</title>
        <authorList>
            <person name="Karnachuk O."/>
            <person name="Avakyan M."/>
            <person name="Mardanov A."/>
            <person name="Kadnikov V."/>
            <person name="Ravin N."/>
        </authorList>
    </citation>
    <scope>NUCLEOTIDE SEQUENCE [LARGE SCALE GENOMIC DNA]</scope>
    <source>
        <strain evidence="13 14">DSM 16695</strain>
    </source>
</reference>
<keyword evidence="10" id="KW-0812">Transmembrane</keyword>
<feature type="transmembrane region" description="Helical" evidence="10">
    <location>
        <begin position="487"/>
        <end position="506"/>
    </location>
</feature>
<keyword evidence="7 10" id="KW-0472">Membrane</keyword>
<dbReference type="Gene3D" id="3.90.550.10">
    <property type="entry name" value="Spore Coat Polysaccharide Biosynthesis Protein SpsA, Chain A"/>
    <property type="match status" value="1"/>
</dbReference>
<dbReference type="GO" id="GO:0050501">
    <property type="term" value="F:hyaluronan synthase activity"/>
    <property type="evidence" value="ECO:0007669"/>
    <property type="project" value="TreeGrafter"/>
</dbReference>
<proteinExistence type="inferred from homology"/>
<evidence type="ECO:0000256" key="7">
    <source>
        <dbReference type="ARBA" id="ARBA00023136"/>
    </source>
</evidence>
<dbReference type="Proteomes" id="UP000482487">
    <property type="component" value="Unassembled WGS sequence"/>
</dbReference>
<evidence type="ECO:0000256" key="4">
    <source>
        <dbReference type="ARBA" id="ARBA00022475"/>
    </source>
</evidence>
<keyword evidence="4" id="KW-1003">Cell membrane</keyword>
<comment type="subcellular location">
    <subcellularLocation>
        <location evidence="1">Cell membrane</location>
    </subcellularLocation>
</comment>
<evidence type="ECO:0000256" key="5">
    <source>
        <dbReference type="ARBA" id="ARBA00022676"/>
    </source>
</evidence>
<keyword evidence="6 13" id="KW-0808">Transferase</keyword>
<dbReference type="EMBL" id="WVUD01000030">
    <property type="protein sequence ID" value="MYL84371.1"/>
    <property type="molecule type" value="Genomic_DNA"/>
</dbReference>
<evidence type="ECO:0000313" key="14">
    <source>
        <dbReference type="Proteomes" id="UP000482487"/>
    </source>
</evidence>
<dbReference type="InterPro" id="IPR009875">
    <property type="entry name" value="PilZ_domain"/>
</dbReference>
<dbReference type="GO" id="GO:0005886">
    <property type="term" value="C:plasma membrane"/>
    <property type="evidence" value="ECO:0007669"/>
    <property type="project" value="UniProtKB-SubCell"/>
</dbReference>
<evidence type="ECO:0000256" key="8">
    <source>
        <dbReference type="ARBA" id="ARBA00032978"/>
    </source>
</evidence>
<dbReference type="Gene3D" id="2.40.10.220">
    <property type="entry name" value="predicted glycosyltransferase like domains"/>
    <property type="match status" value="1"/>
</dbReference>